<dbReference type="Proteomes" id="UP000036987">
    <property type="component" value="Unassembled WGS sequence"/>
</dbReference>
<protein>
    <submittedName>
        <fullName evidence="1">Uncharacterized protein</fullName>
    </submittedName>
</protein>
<name>A0A0K9P687_ZOSMR</name>
<evidence type="ECO:0000313" key="2">
    <source>
        <dbReference type="Proteomes" id="UP000036987"/>
    </source>
</evidence>
<comment type="caution">
    <text evidence="1">The sequence shown here is derived from an EMBL/GenBank/DDBJ whole genome shotgun (WGS) entry which is preliminary data.</text>
</comment>
<gene>
    <name evidence="1" type="ORF">ZOSMA_3G02120</name>
</gene>
<dbReference type="EMBL" id="LFYR01001213">
    <property type="protein sequence ID" value="KMZ63727.1"/>
    <property type="molecule type" value="Genomic_DNA"/>
</dbReference>
<accession>A0A0K9P687</accession>
<keyword evidence="2" id="KW-1185">Reference proteome</keyword>
<reference evidence="2" key="1">
    <citation type="journal article" date="2016" name="Nature">
        <title>The genome of the seagrass Zostera marina reveals angiosperm adaptation to the sea.</title>
        <authorList>
            <person name="Olsen J.L."/>
            <person name="Rouze P."/>
            <person name="Verhelst B."/>
            <person name="Lin Y.-C."/>
            <person name="Bayer T."/>
            <person name="Collen J."/>
            <person name="Dattolo E."/>
            <person name="De Paoli E."/>
            <person name="Dittami S."/>
            <person name="Maumus F."/>
            <person name="Michel G."/>
            <person name="Kersting A."/>
            <person name="Lauritano C."/>
            <person name="Lohaus R."/>
            <person name="Toepel M."/>
            <person name="Tonon T."/>
            <person name="Vanneste K."/>
            <person name="Amirebrahimi M."/>
            <person name="Brakel J."/>
            <person name="Bostroem C."/>
            <person name="Chovatia M."/>
            <person name="Grimwood J."/>
            <person name="Jenkins J.W."/>
            <person name="Jueterbock A."/>
            <person name="Mraz A."/>
            <person name="Stam W.T."/>
            <person name="Tice H."/>
            <person name="Bornberg-Bauer E."/>
            <person name="Green P.J."/>
            <person name="Pearson G.A."/>
            <person name="Procaccini G."/>
            <person name="Duarte C.M."/>
            <person name="Schmutz J."/>
            <person name="Reusch T.B.H."/>
            <person name="Van de Peer Y."/>
        </authorList>
    </citation>
    <scope>NUCLEOTIDE SEQUENCE [LARGE SCALE GENOMIC DNA]</scope>
    <source>
        <strain evidence="2">cv. Finnish</strain>
    </source>
</reference>
<evidence type="ECO:0000313" key="1">
    <source>
        <dbReference type="EMBL" id="KMZ63727.1"/>
    </source>
</evidence>
<organism evidence="1 2">
    <name type="scientific">Zostera marina</name>
    <name type="common">Eelgrass</name>
    <dbReference type="NCBI Taxonomy" id="29655"/>
    <lineage>
        <taxon>Eukaryota</taxon>
        <taxon>Viridiplantae</taxon>
        <taxon>Streptophyta</taxon>
        <taxon>Embryophyta</taxon>
        <taxon>Tracheophyta</taxon>
        <taxon>Spermatophyta</taxon>
        <taxon>Magnoliopsida</taxon>
        <taxon>Liliopsida</taxon>
        <taxon>Zosteraceae</taxon>
        <taxon>Zostera</taxon>
    </lineage>
</organism>
<dbReference type="AlphaFoldDB" id="A0A0K9P687"/>
<sequence>MRLFRVLRSGLFVLRSGLWVLRQHRSSTLVFDFEVVSRSSSTILGRTKSLI</sequence>
<proteinExistence type="predicted"/>